<feature type="domain" description="ABC transmembrane type-2" evidence="12">
    <location>
        <begin position="39"/>
        <end position="264"/>
    </location>
</feature>
<dbReference type="InterPro" id="IPR000412">
    <property type="entry name" value="ABC_2_transport"/>
</dbReference>
<proteinExistence type="inferred from homology"/>
<dbReference type="GO" id="GO:0043190">
    <property type="term" value="C:ATP-binding cassette (ABC) transporter complex"/>
    <property type="evidence" value="ECO:0007669"/>
    <property type="project" value="InterPro"/>
</dbReference>
<keyword evidence="10 11" id="KW-0472">Membrane</keyword>
<dbReference type="GO" id="GO:0140359">
    <property type="term" value="F:ABC-type transporter activity"/>
    <property type="evidence" value="ECO:0007669"/>
    <property type="project" value="InterPro"/>
</dbReference>
<feature type="transmembrane region" description="Helical" evidence="11">
    <location>
        <begin position="118"/>
        <end position="143"/>
    </location>
</feature>
<keyword evidence="5" id="KW-0762">Sugar transport</keyword>
<keyword evidence="4 11" id="KW-1003">Cell membrane</keyword>
<dbReference type="Proteomes" id="UP000630528">
    <property type="component" value="Unassembled WGS sequence"/>
</dbReference>
<evidence type="ECO:0000256" key="3">
    <source>
        <dbReference type="ARBA" id="ARBA00022448"/>
    </source>
</evidence>
<gene>
    <name evidence="13" type="ORF">JJB11_00670</name>
</gene>
<name>A0A934TNT5_9BURK</name>
<keyword evidence="7" id="KW-0972">Capsule biogenesis/degradation</keyword>
<dbReference type="GO" id="GO:0015774">
    <property type="term" value="P:polysaccharide transport"/>
    <property type="evidence" value="ECO:0007669"/>
    <property type="project" value="UniProtKB-KW"/>
</dbReference>
<dbReference type="AlphaFoldDB" id="A0A934TNT5"/>
<dbReference type="PANTHER" id="PTHR30413">
    <property type="entry name" value="INNER MEMBRANE TRANSPORT PERMEASE"/>
    <property type="match status" value="1"/>
</dbReference>
<keyword evidence="9" id="KW-0625">Polysaccharide transport</keyword>
<evidence type="ECO:0000256" key="1">
    <source>
        <dbReference type="ARBA" id="ARBA00004651"/>
    </source>
</evidence>
<evidence type="ECO:0000256" key="10">
    <source>
        <dbReference type="ARBA" id="ARBA00023136"/>
    </source>
</evidence>
<evidence type="ECO:0000259" key="12">
    <source>
        <dbReference type="PROSITE" id="PS51012"/>
    </source>
</evidence>
<evidence type="ECO:0000256" key="7">
    <source>
        <dbReference type="ARBA" id="ARBA00022903"/>
    </source>
</evidence>
<evidence type="ECO:0000313" key="14">
    <source>
        <dbReference type="Proteomes" id="UP000630528"/>
    </source>
</evidence>
<feature type="transmembrane region" description="Helical" evidence="11">
    <location>
        <begin position="243"/>
        <end position="261"/>
    </location>
</feature>
<evidence type="ECO:0000256" key="2">
    <source>
        <dbReference type="ARBA" id="ARBA00007783"/>
    </source>
</evidence>
<evidence type="ECO:0000256" key="5">
    <source>
        <dbReference type="ARBA" id="ARBA00022597"/>
    </source>
</evidence>
<keyword evidence="3 11" id="KW-0813">Transport</keyword>
<reference evidence="13" key="1">
    <citation type="journal article" date="2012" name="J. Microbiol. Biotechnol.">
        <title>Ramlibacter ginsenosidimutans sp. nov., with ginsenoside-converting activity.</title>
        <authorList>
            <person name="Wang L."/>
            <person name="An D.S."/>
            <person name="Kim S.G."/>
            <person name="Jin F.X."/>
            <person name="Kim S.C."/>
            <person name="Lee S.T."/>
            <person name="Im W.T."/>
        </authorList>
    </citation>
    <scope>NUCLEOTIDE SEQUENCE</scope>
    <source>
        <strain evidence="13">KACC 17527</strain>
    </source>
</reference>
<dbReference type="EMBL" id="JAEPWM010000001">
    <property type="protein sequence ID" value="MBK6004588.1"/>
    <property type="molecule type" value="Genomic_DNA"/>
</dbReference>
<keyword evidence="6 11" id="KW-0812">Transmembrane</keyword>
<sequence length="272" mass="30309">MAKFAASPREMVTSFWRHRALIGVLTKREVVGRYRGSMLGLLWSFLLPVFMLGVYTFVFSAVFKARWNAASTSRGEFALVLFAGLMVFNLFAECVNRAPALIKQNQNYVKKVVFPLEILPWVSLGAALFHTLVSFAVWELFYLVFFGAPSATAPLFLVVLVPVLLLTVGLSWLLSALAVYLRDLEPLVGVFTTALMFMSPIFYPLSALPERLRGIFALNPIAVPVEFARDVLFWARLPDASLFGLYTLACALIAWAGFACFQKLRSGFADVL</sequence>
<dbReference type="InterPro" id="IPR047817">
    <property type="entry name" value="ABC2_TM_bact-type"/>
</dbReference>
<feature type="transmembrane region" description="Helical" evidence="11">
    <location>
        <begin position="155"/>
        <end position="181"/>
    </location>
</feature>
<dbReference type="InterPro" id="IPR013525">
    <property type="entry name" value="ABC2_TM"/>
</dbReference>
<dbReference type="PIRSF" id="PIRSF006648">
    <property type="entry name" value="DrrB"/>
    <property type="match status" value="1"/>
</dbReference>
<comment type="subcellular location">
    <subcellularLocation>
        <location evidence="11">Cell inner membrane</location>
        <topology evidence="11">Multi-pass membrane protein</topology>
    </subcellularLocation>
    <subcellularLocation>
        <location evidence="1">Cell membrane</location>
        <topology evidence="1">Multi-pass membrane protein</topology>
    </subcellularLocation>
</comment>
<comment type="similarity">
    <text evidence="2 11">Belongs to the ABC-2 integral membrane protein family.</text>
</comment>
<accession>A0A934TNT5</accession>
<dbReference type="GO" id="GO:0015920">
    <property type="term" value="P:lipopolysaccharide transport"/>
    <property type="evidence" value="ECO:0007669"/>
    <property type="project" value="TreeGrafter"/>
</dbReference>
<evidence type="ECO:0000256" key="11">
    <source>
        <dbReference type="RuleBase" id="RU361157"/>
    </source>
</evidence>
<feature type="transmembrane region" description="Helical" evidence="11">
    <location>
        <begin position="41"/>
        <end position="65"/>
    </location>
</feature>
<evidence type="ECO:0000256" key="9">
    <source>
        <dbReference type="ARBA" id="ARBA00023047"/>
    </source>
</evidence>
<evidence type="ECO:0000256" key="8">
    <source>
        <dbReference type="ARBA" id="ARBA00022989"/>
    </source>
</evidence>
<comment type="caution">
    <text evidence="13">The sequence shown here is derived from an EMBL/GenBank/DDBJ whole genome shotgun (WGS) entry which is preliminary data.</text>
</comment>
<organism evidence="13 14">
    <name type="scientific">Ramlibacter ginsenosidimutans</name>
    <dbReference type="NCBI Taxonomy" id="502333"/>
    <lineage>
        <taxon>Bacteria</taxon>
        <taxon>Pseudomonadati</taxon>
        <taxon>Pseudomonadota</taxon>
        <taxon>Betaproteobacteria</taxon>
        <taxon>Burkholderiales</taxon>
        <taxon>Comamonadaceae</taxon>
        <taxon>Ramlibacter</taxon>
    </lineage>
</organism>
<dbReference type="PROSITE" id="PS51012">
    <property type="entry name" value="ABC_TM2"/>
    <property type="match status" value="1"/>
</dbReference>
<keyword evidence="8 11" id="KW-1133">Transmembrane helix</keyword>
<dbReference type="RefSeq" id="WP_201165981.1">
    <property type="nucleotide sequence ID" value="NZ_JAEPWM010000001.1"/>
</dbReference>
<reference evidence="13" key="2">
    <citation type="submission" date="2021-01" db="EMBL/GenBank/DDBJ databases">
        <authorList>
            <person name="Kang M."/>
        </authorList>
    </citation>
    <scope>NUCLEOTIDE SEQUENCE</scope>
    <source>
        <strain evidence="13">KACC 17527</strain>
    </source>
</reference>
<dbReference type="Pfam" id="PF01061">
    <property type="entry name" value="ABC2_membrane"/>
    <property type="match status" value="1"/>
</dbReference>
<dbReference type="PANTHER" id="PTHR30413:SF10">
    <property type="entry name" value="CAPSULE POLYSACCHARIDE EXPORT INNER-MEMBRANE PROTEIN CTRC"/>
    <property type="match status" value="1"/>
</dbReference>
<evidence type="ECO:0000256" key="6">
    <source>
        <dbReference type="ARBA" id="ARBA00022692"/>
    </source>
</evidence>
<protein>
    <recommendedName>
        <fullName evidence="11">Transport permease protein</fullName>
    </recommendedName>
</protein>
<feature type="transmembrane region" description="Helical" evidence="11">
    <location>
        <begin position="187"/>
        <end position="205"/>
    </location>
</feature>
<feature type="transmembrane region" description="Helical" evidence="11">
    <location>
        <begin position="77"/>
        <end position="98"/>
    </location>
</feature>
<evidence type="ECO:0000256" key="4">
    <source>
        <dbReference type="ARBA" id="ARBA00022475"/>
    </source>
</evidence>
<evidence type="ECO:0000313" key="13">
    <source>
        <dbReference type="EMBL" id="MBK6004588.1"/>
    </source>
</evidence>
<keyword evidence="14" id="KW-1185">Reference proteome</keyword>